<gene>
    <name evidence="2" type="ORF">PACLA_8A055926</name>
</gene>
<protein>
    <submittedName>
        <fullName evidence="2">Uncharacterized protein</fullName>
    </submittedName>
</protein>
<feature type="region of interest" description="Disordered" evidence="1">
    <location>
        <begin position="1"/>
        <end position="54"/>
    </location>
</feature>
<proteinExistence type="predicted"/>
<accession>A0A7D9J896</accession>
<feature type="non-terminal residue" evidence="2">
    <location>
        <position position="54"/>
    </location>
</feature>
<dbReference type="Proteomes" id="UP001152795">
    <property type="component" value="Unassembled WGS sequence"/>
</dbReference>
<evidence type="ECO:0000256" key="1">
    <source>
        <dbReference type="SAM" id="MobiDB-lite"/>
    </source>
</evidence>
<dbReference type="AlphaFoldDB" id="A0A7D9J896"/>
<feature type="compositionally biased region" description="Basic and acidic residues" evidence="1">
    <location>
        <begin position="9"/>
        <end position="26"/>
    </location>
</feature>
<sequence>MFSWWGTSEKAENEGKEVENNGEKSPEGNSEVTGEKVEEKDATETAKDLAKNFG</sequence>
<dbReference type="EMBL" id="CACRXK020012805">
    <property type="protein sequence ID" value="CAB4024023.1"/>
    <property type="molecule type" value="Genomic_DNA"/>
</dbReference>
<keyword evidence="3" id="KW-1185">Reference proteome</keyword>
<evidence type="ECO:0000313" key="2">
    <source>
        <dbReference type="EMBL" id="CAB4024023.1"/>
    </source>
</evidence>
<name>A0A7D9J896_PARCT</name>
<organism evidence="2 3">
    <name type="scientific">Paramuricea clavata</name>
    <name type="common">Red gorgonian</name>
    <name type="synonym">Violescent sea-whip</name>
    <dbReference type="NCBI Taxonomy" id="317549"/>
    <lineage>
        <taxon>Eukaryota</taxon>
        <taxon>Metazoa</taxon>
        <taxon>Cnidaria</taxon>
        <taxon>Anthozoa</taxon>
        <taxon>Octocorallia</taxon>
        <taxon>Malacalcyonacea</taxon>
        <taxon>Plexauridae</taxon>
        <taxon>Paramuricea</taxon>
    </lineage>
</organism>
<feature type="compositionally biased region" description="Basic and acidic residues" evidence="1">
    <location>
        <begin position="33"/>
        <end position="54"/>
    </location>
</feature>
<comment type="caution">
    <text evidence="2">The sequence shown here is derived from an EMBL/GenBank/DDBJ whole genome shotgun (WGS) entry which is preliminary data.</text>
</comment>
<reference evidence="2" key="1">
    <citation type="submission" date="2020-04" db="EMBL/GenBank/DDBJ databases">
        <authorList>
            <person name="Alioto T."/>
            <person name="Alioto T."/>
            <person name="Gomez Garrido J."/>
        </authorList>
    </citation>
    <scope>NUCLEOTIDE SEQUENCE</scope>
    <source>
        <strain evidence="2">A484AB</strain>
    </source>
</reference>
<evidence type="ECO:0000313" key="3">
    <source>
        <dbReference type="Proteomes" id="UP001152795"/>
    </source>
</evidence>